<comment type="catalytic activity">
    <reaction evidence="13 14">
        <text>a fatty acyl-[ACP] + malonyl-[ACP] + H(+) = a 3-oxoacyl-[ACP] + holo-[ACP] + CO2</text>
        <dbReference type="Rhea" id="RHEA:22836"/>
        <dbReference type="Rhea" id="RHEA-COMP:9623"/>
        <dbReference type="Rhea" id="RHEA-COMP:9685"/>
        <dbReference type="Rhea" id="RHEA-COMP:9916"/>
        <dbReference type="Rhea" id="RHEA-COMP:14125"/>
        <dbReference type="ChEBI" id="CHEBI:15378"/>
        <dbReference type="ChEBI" id="CHEBI:16526"/>
        <dbReference type="ChEBI" id="CHEBI:64479"/>
        <dbReference type="ChEBI" id="CHEBI:78449"/>
        <dbReference type="ChEBI" id="CHEBI:78776"/>
        <dbReference type="ChEBI" id="CHEBI:138651"/>
    </reaction>
</comment>
<evidence type="ECO:0000256" key="11">
    <source>
        <dbReference type="ARBA" id="ARBA00024006"/>
    </source>
</evidence>
<dbReference type="PIRSF" id="PIRSF000447">
    <property type="entry name" value="KAS_II"/>
    <property type="match status" value="1"/>
</dbReference>
<keyword evidence="7" id="KW-0276">Fatty acid metabolism</keyword>
<dbReference type="Proteomes" id="UP000013167">
    <property type="component" value="Unassembled WGS sequence"/>
</dbReference>
<dbReference type="GO" id="GO:0005829">
    <property type="term" value="C:cytosol"/>
    <property type="evidence" value="ECO:0007669"/>
    <property type="project" value="TreeGrafter"/>
</dbReference>
<dbReference type="InterPro" id="IPR014031">
    <property type="entry name" value="Ketoacyl_synth_C"/>
</dbReference>
<dbReference type="GO" id="GO:0004315">
    <property type="term" value="F:3-oxoacyl-[acyl-carrier-protein] synthase activity"/>
    <property type="evidence" value="ECO:0007669"/>
    <property type="project" value="UniProtKB-UniRule"/>
</dbReference>
<evidence type="ECO:0000256" key="12">
    <source>
        <dbReference type="ARBA" id="ARBA00047318"/>
    </source>
</evidence>
<dbReference type="Gene3D" id="3.40.47.10">
    <property type="match status" value="2"/>
</dbReference>
<dbReference type="FunFam" id="3.40.47.10:FF:000018">
    <property type="entry name" value="3-oxoacyl-[acyl-carrier-protein] synthase 2"/>
    <property type="match status" value="1"/>
</dbReference>
<sequence>MSSARRVVITGLGATTPLGGSFADTWDGLLAGRSGMRTMDFPWVEEFEMPAKFAALLHTSPEEVLSKVECRRMDPSTQYAMVAAKDAWADAGAPDVDPIRFGVAIGTGMGGLHTLLGQWDILREKGVRRVFPLAVPMLMPNSPSGTVSLNFGARAGAHTTVSACASGAESMGTAYEMIRAGRADIAIAGGTEAAIHPICFAGFCQMQALSTRNDDPTHASRPYDTGRDGFVMGEGAGVLVLESEEHAKARGARIYAEFAGIGMSADAHHITAPEPEGAGASRAMVEAVERAGLTPADIIHVNAHATSTPVGDVAEANAIRRAFGDAADGMAVSGTKSMTGHLLGAAGALEGVITAKSIAERIAPPTINIVDFDPAISLDVVRDTPRDLPAGDIAALNNSFGFGGHNVALVIKSY</sequence>
<reference evidence="18 19" key="1">
    <citation type="journal article" date="2013" name="ISME J.">
        <title>A metabolic model for members of the genus Tetrasphaera involved in enhanced biological phosphorus removal.</title>
        <authorList>
            <person name="Kristiansen R."/>
            <person name="Nguyen H.T.T."/>
            <person name="Saunders A.M."/>
            <person name="Nielsen J.L."/>
            <person name="Wimmer R."/>
            <person name="Le V.Q."/>
            <person name="McIlroy S.J."/>
            <person name="Petrovski S."/>
            <person name="Seviour R.J."/>
            <person name="Calteau A."/>
            <person name="Nielsen K.L."/>
            <person name="Nielsen P.H."/>
        </authorList>
    </citation>
    <scope>NUCLEOTIDE SEQUENCE [LARGE SCALE GENOMIC DNA]</scope>
    <source>
        <strain evidence="18 19">Lp2</strain>
    </source>
</reference>
<comment type="function">
    <text evidence="11 14">Involved in the type II fatty acid elongation cycle. Catalyzes the elongation of a wide range of acyl-ACP by the addition of two carbons from malonyl-ACP to an acyl acceptor. Can efficiently catalyze the conversion of palmitoleoyl-ACP (cis-hexadec-9-enoyl-ACP) to cis-vaccenoyl-ACP (cis-octadec-11-enoyl-ACP), an essential step in the thermal regulation of fatty acid composition.</text>
</comment>
<dbReference type="AlphaFoldDB" id="N0E6C8"/>
<dbReference type="CDD" id="cd00834">
    <property type="entry name" value="KAS_I_II"/>
    <property type="match status" value="1"/>
</dbReference>
<evidence type="ECO:0000256" key="9">
    <source>
        <dbReference type="ARBA" id="ARBA00023160"/>
    </source>
</evidence>
<dbReference type="STRING" id="1193181.BN10_900005"/>
<evidence type="ECO:0000256" key="8">
    <source>
        <dbReference type="ARBA" id="ARBA00023098"/>
    </source>
</evidence>
<keyword evidence="19" id="KW-1185">Reference proteome</keyword>
<evidence type="ECO:0000256" key="2">
    <source>
        <dbReference type="ARBA" id="ARBA00008467"/>
    </source>
</evidence>
<gene>
    <name evidence="18" type="primary">fabF</name>
    <name evidence="18" type="ORF">BN10_900005</name>
</gene>
<dbReference type="Pfam" id="PF00109">
    <property type="entry name" value="ketoacyl-synt"/>
    <property type="match status" value="1"/>
</dbReference>
<evidence type="ECO:0000259" key="17">
    <source>
        <dbReference type="PROSITE" id="PS52004"/>
    </source>
</evidence>
<dbReference type="GO" id="GO:0006633">
    <property type="term" value="P:fatty acid biosynthetic process"/>
    <property type="evidence" value="ECO:0007669"/>
    <property type="project" value="UniProtKB-UniRule"/>
</dbReference>
<dbReference type="RefSeq" id="WP_010851146.1">
    <property type="nucleotide sequence ID" value="NZ_HF570956.1"/>
</dbReference>
<evidence type="ECO:0000256" key="13">
    <source>
        <dbReference type="ARBA" id="ARBA00047659"/>
    </source>
</evidence>
<evidence type="ECO:0000256" key="4">
    <source>
        <dbReference type="ARBA" id="ARBA00014657"/>
    </source>
</evidence>
<keyword evidence="10 14" id="KW-0012">Acyltransferase</keyword>
<proteinExistence type="inferred from homology"/>
<dbReference type="PROSITE" id="PS52004">
    <property type="entry name" value="KS3_2"/>
    <property type="match status" value="1"/>
</dbReference>
<comment type="caution">
    <text evidence="18">The sequence shown here is derived from an EMBL/GenBank/DDBJ whole genome shotgun (WGS) entry which is preliminary data.</text>
</comment>
<evidence type="ECO:0000256" key="7">
    <source>
        <dbReference type="ARBA" id="ARBA00022832"/>
    </source>
</evidence>
<evidence type="ECO:0000256" key="5">
    <source>
        <dbReference type="ARBA" id="ARBA00022516"/>
    </source>
</evidence>
<dbReference type="SUPFAM" id="SSF53901">
    <property type="entry name" value="Thiolase-like"/>
    <property type="match status" value="2"/>
</dbReference>
<dbReference type="InterPro" id="IPR016039">
    <property type="entry name" value="Thiolase-like"/>
</dbReference>
<keyword evidence="6 14" id="KW-0808">Transferase</keyword>
<evidence type="ECO:0000256" key="6">
    <source>
        <dbReference type="ARBA" id="ARBA00022679"/>
    </source>
</evidence>
<dbReference type="EC" id="2.3.1.179" evidence="3 14"/>
<dbReference type="InterPro" id="IPR014030">
    <property type="entry name" value="Ketoacyl_synth_N"/>
</dbReference>
<evidence type="ECO:0000256" key="1">
    <source>
        <dbReference type="ARBA" id="ARBA00005194"/>
    </source>
</evidence>
<dbReference type="EMBL" id="CAIZ01000164">
    <property type="protein sequence ID" value="CCH71319.1"/>
    <property type="molecule type" value="Genomic_DNA"/>
</dbReference>
<evidence type="ECO:0000256" key="15">
    <source>
        <dbReference type="PIRSR" id="PIRSR000447-1"/>
    </source>
</evidence>
<comment type="similarity">
    <text evidence="2 14 16">Belongs to the thiolase-like superfamily. Beta-ketoacyl-ACP synthases family.</text>
</comment>
<feature type="domain" description="Ketosynthase family 3 (KS3)" evidence="17">
    <location>
        <begin position="4"/>
        <end position="413"/>
    </location>
</feature>
<evidence type="ECO:0000256" key="10">
    <source>
        <dbReference type="ARBA" id="ARBA00023315"/>
    </source>
</evidence>
<dbReference type="OrthoDB" id="9808669at2"/>
<dbReference type="HOGENOM" id="CLU_000022_69_2_11"/>
<comment type="pathway">
    <text evidence="1 14">Lipid metabolism; fatty acid biosynthesis.</text>
</comment>
<dbReference type="PANTHER" id="PTHR11712:SF336">
    <property type="entry name" value="3-OXOACYL-[ACYL-CARRIER-PROTEIN] SYNTHASE, MITOCHONDRIAL"/>
    <property type="match status" value="1"/>
</dbReference>
<dbReference type="NCBIfam" id="NF005589">
    <property type="entry name" value="PRK07314.1"/>
    <property type="match status" value="1"/>
</dbReference>
<dbReference type="SMART" id="SM00825">
    <property type="entry name" value="PKS_KS"/>
    <property type="match status" value="1"/>
</dbReference>
<dbReference type="PANTHER" id="PTHR11712">
    <property type="entry name" value="POLYKETIDE SYNTHASE-RELATED"/>
    <property type="match status" value="1"/>
</dbReference>
<feature type="active site" description="For beta-ketoacyl synthase activity" evidence="15">
    <location>
        <position position="164"/>
    </location>
</feature>
<keyword evidence="9 14" id="KW-0275">Fatty acid biosynthesis</keyword>
<dbReference type="Pfam" id="PF02801">
    <property type="entry name" value="Ketoacyl-synt_C"/>
    <property type="match status" value="1"/>
</dbReference>
<keyword evidence="8" id="KW-0443">Lipid metabolism</keyword>
<dbReference type="eggNOG" id="COG0304">
    <property type="taxonomic scope" value="Bacteria"/>
</dbReference>
<accession>N0E6C8</accession>
<evidence type="ECO:0000256" key="14">
    <source>
        <dbReference type="PIRNR" id="PIRNR000447"/>
    </source>
</evidence>
<dbReference type="InterPro" id="IPR017568">
    <property type="entry name" value="3-oxoacyl-ACP_synth-2"/>
</dbReference>
<evidence type="ECO:0000256" key="16">
    <source>
        <dbReference type="RuleBase" id="RU003694"/>
    </source>
</evidence>
<name>N0E6C8_9MICO</name>
<comment type="catalytic activity">
    <reaction evidence="12 14">
        <text>(9Z)-hexadecenoyl-[ACP] + malonyl-[ACP] + H(+) = 3-oxo-(11Z)-octadecenoyl-[ACP] + holo-[ACP] + CO2</text>
        <dbReference type="Rhea" id="RHEA:55040"/>
        <dbReference type="Rhea" id="RHEA-COMP:9623"/>
        <dbReference type="Rhea" id="RHEA-COMP:9685"/>
        <dbReference type="Rhea" id="RHEA-COMP:10800"/>
        <dbReference type="Rhea" id="RHEA-COMP:14074"/>
        <dbReference type="ChEBI" id="CHEBI:15378"/>
        <dbReference type="ChEBI" id="CHEBI:16526"/>
        <dbReference type="ChEBI" id="CHEBI:64479"/>
        <dbReference type="ChEBI" id="CHEBI:78449"/>
        <dbReference type="ChEBI" id="CHEBI:83989"/>
        <dbReference type="ChEBI" id="CHEBI:138538"/>
        <dbReference type="EC" id="2.3.1.179"/>
    </reaction>
</comment>
<keyword evidence="5 14" id="KW-0444">Lipid biosynthesis</keyword>
<evidence type="ECO:0000313" key="19">
    <source>
        <dbReference type="Proteomes" id="UP000013167"/>
    </source>
</evidence>
<evidence type="ECO:0000256" key="3">
    <source>
        <dbReference type="ARBA" id="ARBA00012356"/>
    </source>
</evidence>
<protein>
    <recommendedName>
        <fullName evidence="4 14">3-oxoacyl-[acyl-carrier-protein] synthase 2</fullName>
        <ecNumber evidence="3 14">2.3.1.179</ecNumber>
    </recommendedName>
</protein>
<dbReference type="InterPro" id="IPR020841">
    <property type="entry name" value="PKS_Beta-ketoAc_synthase_dom"/>
</dbReference>
<dbReference type="NCBIfam" id="TIGR03150">
    <property type="entry name" value="fabF"/>
    <property type="match status" value="1"/>
</dbReference>
<organism evidence="18 19">
    <name type="scientific">Phycicoccus elongatus Lp2</name>
    <dbReference type="NCBI Taxonomy" id="1193181"/>
    <lineage>
        <taxon>Bacteria</taxon>
        <taxon>Bacillati</taxon>
        <taxon>Actinomycetota</taxon>
        <taxon>Actinomycetes</taxon>
        <taxon>Micrococcales</taxon>
        <taxon>Intrasporangiaceae</taxon>
        <taxon>Phycicoccus</taxon>
    </lineage>
</organism>
<dbReference type="UniPathway" id="UPA00094"/>
<evidence type="ECO:0000313" key="18">
    <source>
        <dbReference type="EMBL" id="CCH71319.1"/>
    </source>
</evidence>
<dbReference type="InterPro" id="IPR000794">
    <property type="entry name" value="Beta-ketoacyl_synthase"/>
</dbReference>